<dbReference type="InterPro" id="IPR008271">
    <property type="entry name" value="Ser/Thr_kinase_AS"/>
</dbReference>
<dbReference type="GO" id="GO:0004674">
    <property type="term" value="F:protein serine/threonine kinase activity"/>
    <property type="evidence" value="ECO:0007669"/>
    <property type="project" value="UniProtKB-KW"/>
</dbReference>
<dbReference type="GO" id="GO:0042802">
    <property type="term" value="F:identical protein binding"/>
    <property type="evidence" value="ECO:0007669"/>
    <property type="project" value="EnsemblFungi"/>
</dbReference>
<dbReference type="STRING" id="72359.L7JV67"/>
<dbReference type="FunCoup" id="L7JV67">
    <property type="interactions" value="112"/>
</dbReference>
<proteinExistence type="predicted"/>
<dbReference type="OMA" id="QGFTMEK"/>
<evidence type="ECO:0000256" key="1">
    <source>
        <dbReference type="ARBA" id="ARBA00012513"/>
    </source>
</evidence>
<dbReference type="GO" id="GO:0000775">
    <property type="term" value="C:chromosome, centromeric region"/>
    <property type="evidence" value="ECO:0007669"/>
    <property type="project" value="EnsemblFungi"/>
</dbReference>
<dbReference type="GO" id="GO:0000785">
    <property type="term" value="C:chromatin"/>
    <property type="evidence" value="ECO:0007669"/>
    <property type="project" value="EnsemblFungi"/>
</dbReference>
<dbReference type="Gene3D" id="3.30.200.20">
    <property type="entry name" value="Phosphorylase Kinase, domain 1"/>
    <property type="match status" value="1"/>
</dbReference>
<dbReference type="GO" id="GO:0006270">
    <property type="term" value="P:DNA replication initiation"/>
    <property type="evidence" value="ECO:0007669"/>
    <property type="project" value="EnsemblFungi"/>
</dbReference>
<dbReference type="GO" id="GO:0031431">
    <property type="term" value="C:Dbf4-dependent protein kinase complex"/>
    <property type="evidence" value="ECO:0007669"/>
    <property type="project" value="EnsemblFungi"/>
</dbReference>
<keyword evidence="6" id="KW-0067">ATP-binding</keyword>
<dbReference type="GO" id="GO:0005524">
    <property type="term" value="F:ATP binding"/>
    <property type="evidence" value="ECO:0007669"/>
    <property type="project" value="UniProtKB-KW"/>
</dbReference>
<dbReference type="GO" id="GO:1905263">
    <property type="term" value="P:positive regulation of meiotic DNA double-strand break formation involved in reciprocal meiotic recombination"/>
    <property type="evidence" value="ECO:0007669"/>
    <property type="project" value="EnsemblFungi"/>
</dbReference>
<evidence type="ECO:0000313" key="8">
    <source>
        <dbReference type="EMBL" id="ELQ75319.1"/>
    </source>
</evidence>
<dbReference type="CDD" id="cd14019">
    <property type="entry name" value="STKc_Cdc7"/>
    <property type="match status" value="1"/>
</dbReference>
<keyword evidence="2 8" id="KW-0723">Serine/threonine-protein kinase</keyword>
<dbReference type="SUPFAM" id="SSF56112">
    <property type="entry name" value="Protein kinase-like (PK-like)"/>
    <property type="match status" value="1"/>
</dbReference>
<dbReference type="Gene3D" id="1.10.510.10">
    <property type="entry name" value="Transferase(Phosphotransferase) domain 1"/>
    <property type="match status" value="1"/>
</dbReference>
<sequence>MEEFSSEERTYFEWFADKYKVIARAGEGTFSTVYKAVDLNHTESDNSYSNAAIKNITMTSAPARVAEELRFLKKLNGENGVIPLLNVLRFEDQVVAVFPYFECSDFREFLEFCTIGDIKVYLRQLIIALKHTHDNHIIHRDIKPSNFLYNSEQQRGFLIDFGLAQEEKSVQAPDTTPARNAKTKPSVMFFNSVVSRSTQPPGYYQTDTRPVMKAQRAGTRGFRAPEVLFRNQNQTISIDIWSVGVIFLILLTKQYPFFNSLDDLDALVEIACIFGNNEMRKLAKYHGRVWKTNLSSIPNERIPFERIVRELNPSCCLDKHGYDLLYRMLELYPEKRITAEEALAHPFLQNSQ</sequence>
<keyword evidence="9" id="KW-1185">Reference proteome</keyword>
<dbReference type="PANTHER" id="PTHR44167:SF23">
    <property type="entry name" value="CDC7 KINASE, ISOFORM A-RELATED"/>
    <property type="match status" value="1"/>
</dbReference>
<dbReference type="GO" id="GO:1902977">
    <property type="term" value="P:mitotic DNA replication preinitiation complex assembly"/>
    <property type="evidence" value="ECO:0007669"/>
    <property type="project" value="EnsemblFungi"/>
</dbReference>
<dbReference type="HOGENOM" id="CLU_000288_118_2_1"/>
<evidence type="ECO:0000256" key="4">
    <source>
        <dbReference type="ARBA" id="ARBA00022741"/>
    </source>
</evidence>
<name>L7JV67_TRAHO</name>
<dbReference type="GO" id="GO:1904968">
    <property type="term" value="P:positive regulation of spindle attachment to meiosis I kinetochore"/>
    <property type="evidence" value="ECO:0007669"/>
    <property type="project" value="EnsemblFungi"/>
</dbReference>
<dbReference type="GO" id="GO:0033314">
    <property type="term" value="P:mitotic DNA replication checkpoint signaling"/>
    <property type="evidence" value="ECO:0007669"/>
    <property type="project" value="EnsemblFungi"/>
</dbReference>
<dbReference type="SMART" id="SM00220">
    <property type="entry name" value="S_TKc"/>
    <property type="match status" value="1"/>
</dbReference>
<evidence type="ECO:0000256" key="6">
    <source>
        <dbReference type="ARBA" id="ARBA00022840"/>
    </source>
</evidence>
<dbReference type="InterPro" id="IPR000719">
    <property type="entry name" value="Prot_kinase_dom"/>
</dbReference>
<dbReference type="GO" id="GO:1905342">
    <property type="term" value="P:positive regulation of protein localization to kinetochore"/>
    <property type="evidence" value="ECO:0007669"/>
    <property type="project" value="EnsemblFungi"/>
</dbReference>
<evidence type="ECO:0000256" key="3">
    <source>
        <dbReference type="ARBA" id="ARBA00022679"/>
    </source>
</evidence>
<organism evidence="8 9">
    <name type="scientific">Trachipleistophora hominis</name>
    <name type="common">Microsporidian parasite</name>
    <dbReference type="NCBI Taxonomy" id="72359"/>
    <lineage>
        <taxon>Eukaryota</taxon>
        <taxon>Fungi</taxon>
        <taxon>Fungi incertae sedis</taxon>
        <taxon>Microsporidia</taxon>
        <taxon>Pleistophoridae</taxon>
        <taxon>Trachipleistophora</taxon>
    </lineage>
</organism>
<dbReference type="VEuPathDB" id="MicrosporidiaDB:THOM_1705"/>
<dbReference type="InParanoid" id="L7JV67"/>
<evidence type="ECO:0000259" key="7">
    <source>
        <dbReference type="PROSITE" id="PS50011"/>
    </source>
</evidence>
<keyword evidence="3 8" id="KW-0808">Transferase</keyword>
<dbReference type="InterPro" id="IPR011009">
    <property type="entry name" value="Kinase-like_dom_sf"/>
</dbReference>
<dbReference type="PROSITE" id="PS00108">
    <property type="entry name" value="PROTEIN_KINASE_ST"/>
    <property type="match status" value="1"/>
</dbReference>
<reference evidence="8 9" key="1">
    <citation type="journal article" date="2012" name="PLoS Pathog.">
        <title>The genome of the obligate intracellular parasite Trachipleistophora hominis: new insights into microsporidian genome dynamics and reductive evolution.</title>
        <authorList>
            <person name="Heinz E."/>
            <person name="Williams T.A."/>
            <person name="Nakjang S."/>
            <person name="Noel C.J."/>
            <person name="Swan D.C."/>
            <person name="Goldberg A.V."/>
            <person name="Harris S.R."/>
            <person name="Weinmaier T."/>
            <person name="Markert S."/>
            <person name="Becher D."/>
            <person name="Bernhardt J."/>
            <person name="Dagan T."/>
            <person name="Hacker C."/>
            <person name="Lucocq J.M."/>
            <person name="Schweder T."/>
            <person name="Rattei T."/>
            <person name="Hall N."/>
            <person name="Hirt R.P."/>
            <person name="Embley T.M."/>
        </authorList>
    </citation>
    <scope>NUCLEOTIDE SEQUENCE [LARGE SCALE GENOMIC DNA]</scope>
</reference>
<dbReference type="GO" id="GO:0001100">
    <property type="term" value="P:negative regulation of exit from mitosis"/>
    <property type="evidence" value="ECO:0007669"/>
    <property type="project" value="EnsemblFungi"/>
</dbReference>
<dbReference type="GO" id="GO:0044773">
    <property type="term" value="P:mitotic DNA damage checkpoint signaling"/>
    <property type="evidence" value="ECO:0007669"/>
    <property type="project" value="TreeGrafter"/>
</dbReference>
<dbReference type="Pfam" id="PF00069">
    <property type="entry name" value="Pkinase"/>
    <property type="match status" value="2"/>
</dbReference>
<dbReference type="EC" id="2.7.11.1" evidence="1"/>
<dbReference type="PANTHER" id="PTHR44167">
    <property type="entry name" value="OVARIAN-SPECIFIC SERINE/THREONINE-PROTEIN KINASE LOK-RELATED"/>
    <property type="match status" value="1"/>
</dbReference>
<keyword evidence="5 8" id="KW-0418">Kinase</keyword>
<dbReference type="Proteomes" id="UP000011185">
    <property type="component" value="Unassembled WGS sequence"/>
</dbReference>
<dbReference type="GO" id="GO:0031503">
    <property type="term" value="P:protein-containing complex localization"/>
    <property type="evidence" value="ECO:0007669"/>
    <property type="project" value="EnsemblFungi"/>
</dbReference>
<dbReference type="GO" id="GO:0006279">
    <property type="term" value="P:premeiotic DNA replication"/>
    <property type="evidence" value="ECO:0007669"/>
    <property type="project" value="EnsemblFungi"/>
</dbReference>
<gene>
    <name evidence="8" type="ORF">THOM_1705</name>
</gene>
<dbReference type="EMBL" id="JH993971">
    <property type="protein sequence ID" value="ELQ75319.1"/>
    <property type="molecule type" value="Genomic_DNA"/>
</dbReference>
<keyword evidence="4" id="KW-0547">Nucleotide-binding</keyword>
<protein>
    <recommendedName>
        <fullName evidence="1">non-specific serine/threonine protein kinase</fullName>
        <ecNumber evidence="1">2.7.11.1</ecNumber>
    </recommendedName>
</protein>
<dbReference type="GO" id="GO:0000727">
    <property type="term" value="P:double-strand break repair via break-induced replication"/>
    <property type="evidence" value="ECO:0007669"/>
    <property type="project" value="EnsemblFungi"/>
</dbReference>
<evidence type="ECO:0000313" key="9">
    <source>
        <dbReference type="Proteomes" id="UP000011185"/>
    </source>
</evidence>
<accession>L7JV67</accession>
<feature type="domain" description="Protein kinase" evidence="7">
    <location>
        <begin position="19"/>
        <end position="348"/>
    </location>
</feature>
<dbReference type="GO" id="GO:0060903">
    <property type="term" value="P:positive regulation of meiosis I"/>
    <property type="evidence" value="ECO:0007669"/>
    <property type="project" value="EnsemblFungi"/>
</dbReference>
<evidence type="ECO:0000256" key="2">
    <source>
        <dbReference type="ARBA" id="ARBA00022527"/>
    </source>
</evidence>
<evidence type="ECO:0000256" key="5">
    <source>
        <dbReference type="ARBA" id="ARBA00022777"/>
    </source>
</evidence>
<dbReference type="OrthoDB" id="10020333at2759"/>
<dbReference type="AlphaFoldDB" id="L7JV67"/>
<dbReference type="PROSITE" id="PS50011">
    <property type="entry name" value="PROTEIN_KINASE_DOM"/>
    <property type="match status" value="1"/>
</dbReference>